<keyword evidence="6" id="KW-0966">Cell projection</keyword>
<organism evidence="8 9">
    <name type="scientific">Vespula pensylvanica</name>
    <name type="common">Western yellow jacket</name>
    <name type="synonym">Wasp</name>
    <dbReference type="NCBI Taxonomy" id="30213"/>
    <lineage>
        <taxon>Eukaryota</taxon>
        <taxon>Metazoa</taxon>
        <taxon>Ecdysozoa</taxon>
        <taxon>Arthropoda</taxon>
        <taxon>Hexapoda</taxon>
        <taxon>Insecta</taxon>
        <taxon>Pterygota</taxon>
        <taxon>Neoptera</taxon>
        <taxon>Endopterygota</taxon>
        <taxon>Hymenoptera</taxon>
        <taxon>Apocrita</taxon>
        <taxon>Aculeata</taxon>
        <taxon>Vespoidea</taxon>
        <taxon>Vespidae</taxon>
        <taxon>Vespinae</taxon>
        <taxon>Vespula</taxon>
    </lineage>
</organism>
<comment type="subcellular location">
    <subcellularLocation>
        <location evidence="1">Cell projection</location>
        <location evidence="1">Cilium</location>
    </subcellularLocation>
</comment>
<comment type="caution">
    <text evidence="8">The sequence shown here is derived from an EMBL/GenBank/DDBJ whole genome shotgun (WGS) entry which is preliminary data.</text>
</comment>
<accession>A0A834P1R3</accession>
<evidence type="ECO:0000256" key="3">
    <source>
        <dbReference type="ARBA" id="ARBA00014087"/>
    </source>
</evidence>
<reference evidence="8" key="1">
    <citation type="journal article" date="2020" name="G3 (Bethesda)">
        <title>High-Quality Assemblies for Three Invasive Social Wasps from the &lt;i&gt;Vespula&lt;/i&gt; Genus.</title>
        <authorList>
            <person name="Harrop T.W.R."/>
            <person name="Guhlin J."/>
            <person name="McLaughlin G.M."/>
            <person name="Permina E."/>
            <person name="Stockwell P."/>
            <person name="Gilligan J."/>
            <person name="Le Lec M.F."/>
            <person name="Gruber M.A.M."/>
            <person name="Quinn O."/>
            <person name="Lovegrove M."/>
            <person name="Duncan E.J."/>
            <person name="Remnant E.J."/>
            <person name="Van Eeckhoven J."/>
            <person name="Graham B."/>
            <person name="Knapp R.A."/>
            <person name="Langford K.W."/>
            <person name="Kronenberg Z."/>
            <person name="Press M.O."/>
            <person name="Eacker S.M."/>
            <person name="Wilson-Rankin E.E."/>
            <person name="Purcell J."/>
            <person name="Lester P.J."/>
            <person name="Dearden P.K."/>
        </authorList>
    </citation>
    <scope>NUCLEOTIDE SEQUENCE</scope>
    <source>
        <strain evidence="8">Volc-1</strain>
    </source>
</reference>
<dbReference type="AlphaFoldDB" id="A0A834P1R3"/>
<evidence type="ECO:0000256" key="6">
    <source>
        <dbReference type="ARBA" id="ARBA00023273"/>
    </source>
</evidence>
<comment type="similarity">
    <text evidence="2">Belongs to the CFAP157 family.</text>
</comment>
<dbReference type="PANTHER" id="PTHR31954">
    <property type="entry name" value="CILIA- AND FLAGELLA-ASSOCIATED PROTEIN 157"/>
    <property type="match status" value="1"/>
</dbReference>
<evidence type="ECO:0000313" key="8">
    <source>
        <dbReference type="EMBL" id="KAF7425271.1"/>
    </source>
</evidence>
<name>A0A834P1R3_VESPE</name>
<dbReference type="GO" id="GO:0036064">
    <property type="term" value="C:ciliary basal body"/>
    <property type="evidence" value="ECO:0007669"/>
    <property type="project" value="TreeGrafter"/>
</dbReference>
<sequence>MVDLEKYKGNINLPERLQSPDLKNDKNEKVEGPVIINMQKAFYDLKINEINNRIQRLQERNNELINNCEETTLLLISTDAETAKEITELTQYLSNEVSKLEENKNTLNVLEESIVNNKIAHIDKVNSLNDQYARKRLELISLIKPLNAKINALEDYRRSQSVLQEKLKNKNNFMQQEEEKVEQEIQQIQMKFKSDREKLKEDMYNRLLDSAGIFQMEVSKCIQEPIHKLMRENIILNNYLTEIMNESLTEKEVFANSKSIKKELLQKHKFNYLGTRYNIKISKIQNYLLKSLKEVHADTERRLINFNLLSQNLQKDLVNKDHVEEQMNISEARMKQLEIMLYRERIEITTSNYIRKRIQCKIKKCRETLYDVKYAVICALQMKDSDSKFAQMDKKCLLLHLQNIITEGQAYMSNITITSMESIPQSSNVYFYGDLGFDPTPVELREPVEIIEKEIILPITSEVFSIEEQLEKEPKKDFIEDKSLAVFEEPSDKEFIESKYSSVEDSISEEFEATEIDNDEF</sequence>
<protein>
    <recommendedName>
        <fullName evidence="3">Cilia- and flagella-associated protein 157</fullName>
    </recommendedName>
</protein>
<keyword evidence="5" id="KW-0969">Cilium</keyword>
<gene>
    <name evidence="8" type="ORF">H0235_007709</name>
</gene>
<evidence type="ECO:0000313" key="9">
    <source>
        <dbReference type="Proteomes" id="UP000600918"/>
    </source>
</evidence>
<proteinExistence type="inferred from homology"/>
<evidence type="ECO:0000256" key="5">
    <source>
        <dbReference type="ARBA" id="ARBA00023069"/>
    </source>
</evidence>
<dbReference type="GO" id="GO:0008017">
    <property type="term" value="F:microtubule binding"/>
    <property type="evidence" value="ECO:0007669"/>
    <property type="project" value="TreeGrafter"/>
</dbReference>
<evidence type="ECO:0000256" key="4">
    <source>
        <dbReference type="ARBA" id="ARBA00023054"/>
    </source>
</evidence>
<evidence type="ECO:0000256" key="7">
    <source>
        <dbReference type="SAM" id="Coils"/>
    </source>
</evidence>
<keyword evidence="9" id="KW-1185">Reference proteome</keyword>
<evidence type="ECO:0000256" key="2">
    <source>
        <dbReference type="ARBA" id="ARBA00010841"/>
    </source>
</evidence>
<dbReference type="Proteomes" id="UP000600918">
    <property type="component" value="Unassembled WGS sequence"/>
</dbReference>
<feature type="coiled-coil region" evidence="7">
    <location>
        <begin position="164"/>
        <end position="198"/>
    </location>
</feature>
<keyword evidence="4 7" id="KW-0175">Coiled coil</keyword>
<dbReference type="EMBL" id="JACSDY010000006">
    <property type="protein sequence ID" value="KAF7425271.1"/>
    <property type="molecule type" value="Genomic_DNA"/>
</dbReference>
<dbReference type="PANTHER" id="PTHR31954:SF1">
    <property type="entry name" value="CILIA- AND FLAGELLA-ASSOCIATED PROTEIN 157"/>
    <property type="match status" value="1"/>
</dbReference>
<feature type="coiled-coil region" evidence="7">
    <location>
        <begin position="40"/>
        <end position="74"/>
    </location>
</feature>
<evidence type="ECO:0000256" key="1">
    <source>
        <dbReference type="ARBA" id="ARBA00004138"/>
    </source>
</evidence>
<dbReference type="InterPro" id="IPR038844">
    <property type="entry name" value="CFAP157"/>
</dbReference>